<dbReference type="InterPro" id="IPR002110">
    <property type="entry name" value="Ankyrin_rpt"/>
</dbReference>
<dbReference type="SUPFAM" id="SSF48403">
    <property type="entry name" value="Ankyrin repeat"/>
    <property type="match status" value="1"/>
</dbReference>
<organism evidence="5">
    <name type="scientific">Glycine soja</name>
    <name type="common">Wild soybean</name>
    <dbReference type="NCBI Taxonomy" id="3848"/>
    <lineage>
        <taxon>Eukaryota</taxon>
        <taxon>Viridiplantae</taxon>
        <taxon>Streptophyta</taxon>
        <taxon>Embryophyta</taxon>
        <taxon>Tracheophyta</taxon>
        <taxon>Spermatophyta</taxon>
        <taxon>Magnoliopsida</taxon>
        <taxon>eudicotyledons</taxon>
        <taxon>Gunneridae</taxon>
        <taxon>Pentapetalae</taxon>
        <taxon>rosids</taxon>
        <taxon>fabids</taxon>
        <taxon>Fabales</taxon>
        <taxon>Fabaceae</taxon>
        <taxon>Papilionoideae</taxon>
        <taxon>50 kb inversion clade</taxon>
        <taxon>NPAAA clade</taxon>
        <taxon>indigoferoid/millettioid clade</taxon>
        <taxon>Phaseoleae</taxon>
        <taxon>Glycine</taxon>
        <taxon>Glycine subgen. Soja</taxon>
    </lineage>
</organism>
<evidence type="ECO:0000256" key="1">
    <source>
        <dbReference type="ARBA" id="ARBA00004413"/>
    </source>
</evidence>
<feature type="transmembrane region" description="Helical" evidence="3">
    <location>
        <begin position="427"/>
        <end position="451"/>
    </location>
</feature>
<sequence>MSSNVEVSDDHRIQIISSQDHTTNQNHEQTPVATSTNPPTPGHESRGVNQMTPEELSSLKEDLTRYIRWDDHEGLELKSIIDKCADIVRIPLNDRGDTALHEAVSERSDETVKELVKRMSPEDMLIPNLDGMLPVHLAVLYGRNQIVKILSSQEVLDKMKLEDIKRLFLMTIRVDMFDLGLQLFEKHPTTLVIARNKEHLTALHMLAQKPPKRLDMGDNKESKAGQLLKKLWTKVNQLEHNTIMDLITRPPLVLFDAIKSGNAEAVKILIDKNCELVTIKDPKNGRNLLHLVVLFRHERIFDSIPETLKENLERAVDNEGNNILHLAAHLPVEFEELSSFRASIQMQRELEWFKLVVWRVPGELRTMRNNMGKRPIDVFYEEHKKLSEEIKDAGKGIAESGMLVAALVATVAFAAALSNVPGDKTNAWFVVFILANAVALFTSSASILSFLSNFTSSRFAQSEFVISQHPSLTFGRALLFISVFAMIVSFTAASFLIFDHKSKWVAYLVASMAVFPILLFILFQVNFLDDFLWSRYYRLSEVYTDRSFTNLIFTRLLLPMLVRVL</sequence>
<comment type="subcellular location">
    <subcellularLocation>
        <location evidence="1">Cell membrane</location>
        <topology evidence="1">Peripheral membrane protein</topology>
        <orientation evidence="1">Cytoplasmic side</orientation>
    </subcellularLocation>
</comment>
<evidence type="ECO:0000313" key="5">
    <source>
        <dbReference type="EMBL" id="KHN26004.1"/>
    </source>
</evidence>
<dbReference type="Pfam" id="PF13962">
    <property type="entry name" value="PGG"/>
    <property type="match status" value="1"/>
</dbReference>
<name>A0A0B2R153_GLYSO</name>
<dbReference type="PANTHER" id="PTHR24177">
    <property type="entry name" value="CASKIN"/>
    <property type="match status" value="1"/>
</dbReference>
<dbReference type="SMART" id="SM00248">
    <property type="entry name" value="ANK"/>
    <property type="match status" value="3"/>
</dbReference>
<evidence type="ECO:0000259" key="4">
    <source>
        <dbReference type="Pfam" id="PF13962"/>
    </source>
</evidence>
<dbReference type="InterPro" id="IPR026961">
    <property type="entry name" value="PGG_dom"/>
</dbReference>
<dbReference type="InterPro" id="IPR036770">
    <property type="entry name" value="Ankyrin_rpt-contain_sf"/>
</dbReference>
<evidence type="ECO:0000256" key="3">
    <source>
        <dbReference type="SAM" id="Phobius"/>
    </source>
</evidence>
<feature type="compositionally biased region" description="Polar residues" evidence="2">
    <location>
        <begin position="16"/>
        <end position="37"/>
    </location>
</feature>
<keyword evidence="3" id="KW-0812">Transmembrane</keyword>
<dbReference type="EMBL" id="KN654119">
    <property type="protein sequence ID" value="KHN26004.1"/>
    <property type="molecule type" value="Genomic_DNA"/>
</dbReference>
<protein>
    <submittedName>
        <fullName evidence="5">Ankyrin repeat-containing protein</fullName>
    </submittedName>
</protein>
<dbReference type="Pfam" id="PF12796">
    <property type="entry name" value="Ank_2"/>
    <property type="match status" value="1"/>
</dbReference>
<accession>A0A0B2R153</accession>
<dbReference type="PANTHER" id="PTHR24177:SF446">
    <property type="entry name" value="ANKYRIN REPEAT-CONTAINING PROTEIN NPR4-LIKE"/>
    <property type="match status" value="1"/>
</dbReference>
<keyword evidence="3" id="KW-0472">Membrane</keyword>
<feature type="transmembrane region" description="Helical" evidence="3">
    <location>
        <begin position="401"/>
        <end position="420"/>
    </location>
</feature>
<gene>
    <name evidence="5" type="ORF">glysoja_038226</name>
</gene>
<evidence type="ECO:0000256" key="2">
    <source>
        <dbReference type="SAM" id="MobiDB-lite"/>
    </source>
</evidence>
<feature type="domain" description="PGG" evidence="4">
    <location>
        <begin position="398"/>
        <end position="496"/>
    </location>
</feature>
<feature type="transmembrane region" description="Helical" evidence="3">
    <location>
        <begin position="505"/>
        <end position="527"/>
    </location>
</feature>
<feature type="transmembrane region" description="Helical" evidence="3">
    <location>
        <begin position="477"/>
        <end position="498"/>
    </location>
</feature>
<dbReference type="Gene3D" id="1.25.40.20">
    <property type="entry name" value="Ankyrin repeat-containing domain"/>
    <property type="match status" value="2"/>
</dbReference>
<proteinExistence type="predicted"/>
<dbReference type="GO" id="GO:0005886">
    <property type="term" value="C:plasma membrane"/>
    <property type="evidence" value="ECO:0007669"/>
    <property type="project" value="UniProtKB-SubCell"/>
</dbReference>
<dbReference type="AlphaFoldDB" id="A0A0B2R153"/>
<dbReference type="Proteomes" id="UP000053555">
    <property type="component" value="Unassembled WGS sequence"/>
</dbReference>
<reference evidence="5" key="1">
    <citation type="submission" date="2014-07" db="EMBL/GenBank/DDBJ databases">
        <title>Identification of a novel salt tolerance gene in wild soybean by whole-genome sequencing.</title>
        <authorList>
            <person name="Lam H.-M."/>
            <person name="Qi X."/>
            <person name="Li M.-W."/>
            <person name="Liu X."/>
            <person name="Xie M."/>
            <person name="Ni M."/>
            <person name="Xu X."/>
        </authorList>
    </citation>
    <scope>NUCLEOTIDE SEQUENCE [LARGE SCALE GENOMIC DNA]</scope>
    <source>
        <tissue evidence="5">Root</tissue>
    </source>
</reference>
<feature type="region of interest" description="Disordered" evidence="2">
    <location>
        <begin position="16"/>
        <end position="53"/>
    </location>
</feature>
<keyword evidence="3" id="KW-1133">Transmembrane helix</keyword>